<organism evidence="9 10">
    <name type="scientific">Halteria grandinella</name>
    <dbReference type="NCBI Taxonomy" id="5974"/>
    <lineage>
        <taxon>Eukaryota</taxon>
        <taxon>Sar</taxon>
        <taxon>Alveolata</taxon>
        <taxon>Ciliophora</taxon>
        <taxon>Intramacronucleata</taxon>
        <taxon>Spirotrichea</taxon>
        <taxon>Stichotrichia</taxon>
        <taxon>Sporadotrichida</taxon>
        <taxon>Halteriidae</taxon>
        <taxon>Halteria</taxon>
    </lineage>
</organism>
<keyword evidence="6" id="KW-0378">Hydrolase</keyword>
<keyword evidence="4" id="KW-0645">Protease</keyword>
<evidence type="ECO:0000313" key="10">
    <source>
        <dbReference type="Proteomes" id="UP000785679"/>
    </source>
</evidence>
<dbReference type="GO" id="GO:0016579">
    <property type="term" value="P:protein deubiquitination"/>
    <property type="evidence" value="ECO:0007669"/>
    <property type="project" value="InterPro"/>
</dbReference>
<dbReference type="PROSITE" id="PS00973">
    <property type="entry name" value="USP_2"/>
    <property type="match status" value="1"/>
</dbReference>
<keyword evidence="5" id="KW-0833">Ubl conjugation pathway</keyword>
<dbReference type="AlphaFoldDB" id="A0A8J8NZ54"/>
<dbReference type="GO" id="GO:0005634">
    <property type="term" value="C:nucleus"/>
    <property type="evidence" value="ECO:0007669"/>
    <property type="project" value="TreeGrafter"/>
</dbReference>
<dbReference type="GO" id="GO:0004843">
    <property type="term" value="F:cysteine-type deubiquitinase activity"/>
    <property type="evidence" value="ECO:0007669"/>
    <property type="project" value="UniProtKB-EC"/>
</dbReference>
<dbReference type="PROSITE" id="PS50235">
    <property type="entry name" value="USP_3"/>
    <property type="match status" value="1"/>
</dbReference>
<comment type="catalytic activity">
    <reaction evidence="1">
        <text>Thiol-dependent hydrolysis of ester, thioester, amide, peptide and isopeptide bonds formed by the C-terminal Gly of ubiquitin (a 76-residue protein attached to proteins as an intracellular targeting signal).</text>
        <dbReference type="EC" id="3.4.19.12"/>
    </reaction>
</comment>
<dbReference type="PROSITE" id="PS00972">
    <property type="entry name" value="USP_1"/>
    <property type="match status" value="1"/>
</dbReference>
<name>A0A8J8NZ54_HALGN</name>
<dbReference type="GO" id="GO:0005829">
    <property type="term" value="C:cytosol"/>
    <property type="evidence" value="ECO:0007669"/>
    <property type="project" value="TreeGrafter"/>
</dbReference>
<evidence type="ECO:0000256" key="2">
    <source>
        <dbReference type="ARBA" id="ARBA00009085"/>
    </source>
</evidence>
<dbReference type="Proteomes" id="UP000785679">
    <property type="component" value="Unassembled WGS sequence"/>
</dbReference>
<dbReference type="GO" id="GO:0006508">
    <property type="term" value="P:proteolysis"/>
    <property type="evidence" value="ECO:0007669"/>
    <property type="project" value="UniProtKB-KW"/>
</dbReference>
<evidence type="ECO:0000256" key="5">
    <source>
        <dbReference type="ARBA" id="ARBA00022786"/>
    </source>
</evidence>
<dbReference type="InterPro" id="IPR018200">
    <property type="entry name" value="USP_CS"/>
</dbReference>
<evidence type="ECO:0000256" key="3">
    <source>
        <dbReference type="ARBA" id="ARBA00012759"/>
    </source>
</evidence>
<comment type="similarity">
    <text evidence="2">Belongs to the peptidase C19 family.</text>
</comment>
<dbReference type="PANTHER" id="PTHR24006:SF888">
    <property type="entry name" value="UBIQUITIN CARBOXYL-TERMINAL HYDROLASE 30"/>
    <property type="match status" value="1"/>
</dbReference>
<dbReference type="Pfam" id="PF00443">
    <property type="entry name" value="UCH"/>
    <property type="match status" value="1"/>
</dbReference>
<evidence type="ECO:0000259" key="8">
    <source>
        <dbReference type="PROSITE" id="PS50235"/>
    </source>
</evidence>
<dbReference type="InterPro" id="IPR001394">
    <property type="entry name" value="Peptidase_C19_UCH"/>
</dbReference>
<dbReference type="EC" id="3.4.19.12" evidence="3"/>
<evidence type="ECO:0000256" key="6">
    <source>
        <dbReference type="ARBA" id="ARBA00022801"/>
    </source>
</evidence>
<protein>
    <recommendedName>
        <fullName evidence="3">ubiquitinyl hydrolase 1</fullName>
        <ecNumber evidence="3">3.4.19.12</ecNumber>
    </recommendedName>
</protein>
<dbReference type="InterPro" id="IPR050164">
    <property type="entry name" value="Peptidase_C19"/>
</dbReference>
<dbReference type="InterPro" id="IPR038765">
    <property type="entry name" value="Papain-like_cys_pep_sf"/>
</dbReference>
<accession>A0A8J8NZ54</accession>
<sequence length="341" mass="39433">MKLRPQGLENIGNTCYMNSLLQCLLSIASFQTEILSYGQKKKKSLTRSIRNLVHTKGRAELSQLRNDIIKLSDGQFKHNKQEDSHELFRFLIEQLHSENRNAHEKFSYPQPKNMLDFQDQASWWYEREKNRNSSFIFDLFRSIQAEIICCSSCNFRVKIKFQSMFDINLALGGSDSLQVLVNNYFSAGLEENSIVCQNCNAEIESTIRIPKFIVFPQILTIQLNRFKSDQRGRVQKDNSPIKVPLFLDLTSFQYNILGKGQREFIYRLKGIVHHSGSTGGGHYIAQFISCLLIPYRDIHNEVDDGWYCCNDSSVRLTCQSSVTENRSSSPYLLFYEQVPDS</sequence>
<dbReference type="InterPro" id="IPR028889">
    <property type="entry name" value="USP"/>
</dbReference>
<dbReference type="SUPFAM" id="SSF54001">
    <property type="entry name" value="Cysteine proteinases"/>
    <property type="match status" value="1"/>
</dbReference>
<proteinExistence type="inferred from homology"/>
<dbReference type="OrthoDB" id="292964at2759"/>
<reference evidence="9" key="1">
    <citation type="submission" date="2019-06" db="EMBL/GenBank/DDBJ databases">
        <authorList>
            <person name="Zheng W."/>
        </authorList>
    </citation>
    <scope>NUCLEOTIDE SEQUENCE</scope>
    <source>
        <strain evidence="9">QDHG01</strain>
    </source>
</reference>
<keyword evidence="7" id="KW-0788">Thiol protease</keyword>
<feature type="domain" description="USP" evidence="8">
    <location>
        <begin position="6"/>
        <end position="338"/>
    </location>
</feature>
<evidence type="ECO:0000256" key="7">
    <source>
        <dbReference type="ARBA" id="ARBA00022807"/>
    </source>
</evidence>
<evidence type="ECO:0000256" key="4">
    <source>
        <dbReference type="ARBA" id="ARBA00022670"/>
    </source>
</evidence>
<dbReference type="Gene3D" id="3.90.70.10">
    <property type="entry name" value="Cysteine proteinases"/>
    <property type="match status" value="1"/>
</dbReference>
<dbReference type="CDD" id="cd02257">
    <property type="entry name" value="Peptidase_C19"/>
    <property type="match status" value="1"/>
</dbReference>
<dbReference type="EMBL" id="RRYP01003152">
    <property type="protein sequence ID" value="TNV84087.1"/>
    <property type="molecule type" value="Genomic_DNA"/>
</dbReference>
<evidence type="ECO:0000256" key="1">
    <source>
        <dbReference type="ARBA" id="ARBA00000707"/>
    </source>
</evidence>
<evidence type="ECO:0000313" key="9">
    <source>
        <dbReference type="EMBL" id="TNV84087.1"/>
    </source>
</evidence>
<gene>
    <name evidence="9" type="ORF">FGO68_gene1170</name>
</gene>
<comment type="caution">
    <text evidence="9">The sequence shown here is derived from an EMBL/GenBank/DDBJ whole genome shotgun (WGS) entry which is preliminary data.</text>
</comment>
<dbReference type="PANTHER" id="PTHR24006">
    <property type="entry name" value="UBIQUITIN CARBOXYL-TERMINAL HYDROLASE"/>
    <property type="match status" value="1"/>
</dbReference>
<keyword evidence="10" id="KW-1185">Reference proteome</keyword>